<keyword evidence="5" id="KW-0573">Peptidoglycan synthesis</keyword>
<evidence type="ECO:0000313" key="13">
    <source>
        <dbReference type="Proteomes" id="UP000229112"/>
    </source>
</evidence>
<evidence type="ECO:0000256" key="10">
    <source>
        <dbReference type="SAM" id="Phobius"/>
    </source>
</evidence>
<keyword evidence="4" id="KW-0133">Cell shape</keyword>
<dbReference type="PRINTS" id="PR00725">
    <property type="entry name" value="DADACBPTASE1"/>
</dbReference>
<keyword evidence="2" id="KW-0732">Signal</keyword>
<proteinExistence type="inferred from homology"/>
<evidence type="ECO:0000256" key="1">
    <source>
        <dbReference type="ARBA" id="ARBA00007164"/>
    </source>
</evidence>
<dbReference type="InterPro" id="IPR001967">
    <property type="entry name" value="Peptidase_S11_N"/>
</dbReference>
<dbReference type="AlphaFoldDB" id="A0A2M6WJS0"/>
<evidence type="ECO:0000256" key="6">
    <source>
        <dbReference type="ARBA" id="ARBA00023316"/>
    </source>
</evidence>
<feature type="active site" description="Acyl-ester intermediate" evidence="7">
    <location>
        <position position="105"/>
    </location>
</feature>
<keyword evidence="6" id="KW-0961">Cell wall biogenesis/degradation</keyword>
<reference evidence="13" key="1">
    <citation type="submission" date="2017-09" db="EMBL/GenBank/DDBJ databases">
        <title>Depth-based differentiation of microbial function through sediment-hosted aquifers and enrichment of novel symbionts in the deep terrestrial subsurface.</title>
        <authorList>
            <person name="Probst A.J."/>
            <person name="Ladd B."/>
            <person name="Jarett J.K."/>
            <person name="Geller-Mcgrath D.E."/>
            <person name="Sieber C.M.K."/>
            <person name="Emerson J.B."/>
            <person name="Anantharaman K."/>
            <person name="Thomas B.C."/>
            <person name="Malmstrom R."/>
            <person name="Stieglmeier M."/>
            <person name="Klingl A."/>
            <person name="Woyke T."/>
            <person name="Ryan C.M."/>
            <person name="Banfield J.F."/>
        </authorList>
    </citation>
    <scope>NUCLEOTIDE SEQUENCE [LARGE SCALE GENOMIC DNA]</scope>
</reference>
<feature type="binding site" evidence="8">
    <location>
        <position position="264"/>
    </location>
    <ligand>
        <name>substrate</name>
    </ligand>
</feature>
<gene>
    <name evidence="12" type="ORF">COU06_02110</name>
</gene>
<dbReference type="Pfam" id="PF00768">
    <property type="entry name" value="Peptidase_S11"/>
    <property type="match status" value="1"/>
</dbReference>
<evidence type="ECO:0000256" key="3">
    <source>
        <dbReference type="ARBA" id="ARBA00022801"/>
    </source>
</evidence>
<evidence type="ECO:0000313" key="12">
    <source>
        <dbReference type="EMBL" id="PIT93032.1"/>
    </source>
</evidence>
<keyword evidence="10" id="KW-1133">Transmembrane helix</keyword>
<dbReference type="GO" id="GO:0009252">
    <property type="term" value="P:peptidoglycan biosynthetic process"/>
    <property type="evidence" value="ECO:0007669"/>
    <property type="project" value="UniProtKB-KW"/>
</dbReference>
<dbReference type="GO" id="GO:0008360">
    <property type="term" value="P:regulation of cell shape"/>
    <property type="evidence" value="ECO:0007669"/>
    <property type="project" value="UniProtKB-KW"/>
</dbReference>
<evidence type="ECO:0000256" key="9">
    <source>
        <dbReference type="RuleBase" id="RU004016"/>
    </source>
</evidence>
<keyword evidence="10" id="KW-0812">Transmembrane</keyword>
<keyword evidence="10" id="KW-0472">Membrane</keyword>
<feature type="transmembrane region" description="Helical" evidence="10">
    <location>
        <begin position="27"/>
        <end position="49"/>
    </location>
</feature>
<dbReference type="EMBL" id="PFAY01000017">
    <property type="protein sequence ID" value="PIT93032.1"/>
    <property type="molecule type" value="Genomic_DNA"/>
</dbReference>
<evidence type="ECO:0000256" key="4">
    <source>
        <dbReference type="ARBA" id="ARBA00022960"/>
    </source>
</evidence>
<dbReference type="GO" id="GO:0071555">
    <property type="term" value="P:cell wall organization"/>
    <property type="evidence" value="ECO:0007669"/>
    <property type="project" value="UniProtKB-KW"/>
</dbReference>
<sequence>MDDKDLKDFSNKVREVLDVSERETDRMFLKSSLIAFAFVLLIFIAPSFFPKDKVVVTQEVILKPYSDEEVLTSLGINALGVVVKEINSLAPLLEREGDKQWPVASLTKIMSSLIATENFGLGTYVPISTEAVLTEGVSGNFRSGESFTVEDLVKSMMVVSSNDGAFALYEYGEREEFTAKMNLKAESLGMSKTSFSDPTGLSYLNVSTPNDLQKLVQYVYSKQPFIFDISREKAVIIHDNTTGTSRALENINSFSGVDNFLGGKTGYTDEAGQNLLSLFSHNNRTFMIIVFGSEDRFNETQRLYDWLVSYL</sequence>
<dbReference type="InterPro" id="IPR018044">
    <property type="entry name" value="Peptidase_S11"/>
</dbReference>
<evidence type="ECO:0000256" key="2">
    <source>
        <dbReference type="ARBA" id="ARBA00022729"/>
    </source>
</evidence>
<evidence type="ECO:0000256" key="7">
    <source>
        <dbReference type="PIRSR" id="PIRSR618044-1"/>
    </source>
</evidence>
<dbReference type="PANTHER" id="PTHR21581:SF6">
    <property type="entry name" value="TRAFFICKING PROTEIN PARTICLE COMPLEX SUBUNIT 12"/>
    <property type="match status" value="1"/>
</dbReference>
<dbReference type="GO" id="GO:0009002">
    <property type="term" value="F:serine-type D-Ala-D-Ala carboxypeptidase activity"/>
    <property type="evidence" value="ECO:0007669"/>
    <property type="project" value="InterPro"/>
</dbReference>
<feature type="active site" description="Proton acceptor" evidence="7">
    <location>
        <position position="108"/>
    </location>
</feature>
<dbReference type="InterPro" id="IPR012338">
    <property type="entry name" value="Beta-lactam/transpept-like"/>
</dbReference>
<feature type="active site" evidence="7">
    <location>
        <position position="160"/>
    </location>
</feature>
<dbReference type="Gene3D" id="3.40.710.10">
    <property type="entry name" value="DD-peptidase/beta-lactamase superfamily"/>
    <property type="match status" value="1"/>
</dbReference>
<accession>A0A2M6WJS0</accession>
<comment type="caution">
    <text evidence="12">The sequence shown here is derived from an EMBL/GenBank/DDBJ whole genome shotgun (WGS) entry which is preliminary data.</text>
</comment>
<evidence type="ECO:0000259" key="11">
    <source>
        <dbReference type="Pfam" id="PF00768"/>
    </source>
</evidence>
<dbReference type="PANTHER" id="PTHR21581">
    <property type="entry name" value="D-ALANYL-D-ALANINE CARBOXYPEPTIDASE"/>
    <property type="match status" value="1"/>
</dbReference>
<dbReference type="SUPFAM" id="SSF56601">
    <property type="entry name" value="beta-lactamase/transpeptidase-like"/>
    <property type="match status" value="1"/>
</dbReference>
<evidence type="ECO:0000256" key="8">
    <source>
        <dbReference type="PIRSR" id="PIRSR618044-2"/>
    </source>
</evidence>
<dbReference type="GO" id="GO:0006508">
    <property type="term" value="P:proteolysis"/>
    <property type="evidence" value="ECO:0007669"/>
    <property type="project" value="InterPro"/>
</dbReference>
<comment type="similarity">
    <text evidence="1 9">Belongs to the peptidase S11 family.</text>
</comment>
<organism evidence="12 13">
    <name type="scientific">Candidatus Harrisonbacteria bacterium CG10_big_fil_rev_8_21_14_0_10_38_8</name>
    <dbReference type="NCBI Taxonomy" id="1974582"/>
    <lineage>
        <taxon>Bacteria</taxon>
        <taxon>Candidatus Harrisoniibacteriota</taxon>
    </lineage>
</organism>
<evidence type="ECO:0000256" key="5">
    <source>
        <dbReference type="ARBA" id="ARBA00022984"/>
    </source>
</evidence>
<feature type="domain" description="Peptidase S11 D-alanyl-D-alanine carboxypeptidase A N-terminal" evidence="11">
    <location>
        <begin position="76"/>
        <end position="293"/>
    </location>
</feature>
<protein>
    <recommendedName>
        <fullName evidence="11">Peptidase S11 D-alanyl-D-alanine carboxypeptidase A N-terminal domain-containing protein</fullName>
    </recommendedName>
</protein>
<dbReference type="Proteomes" id="UP000229112">
    <property type="component" value="Unassembled WGS sequence"/>
</dbReference>
<keyword evidence="3" id="KW-0378">Hydrolase</keyword>
<name>A0A2M6WJS0_9BACT</name>